<dbReference type="SUPFAM" id="SSF56300">
    <property type="entry name" value="Metallo-dependent phosphatases"/>
    <property type="match status" value="1"/>
</dbReference>
<comment type="caution">
    <text evidence="1">The sequence shown here is derived from an EMBL/GenBank/DDBJ whole genome shotgun (WGS) entry which is preliminary data.</text>
</comment>
<keyword evidence="2" id="KW-1185">Reference proteome</keyword>
<evidence type="ECO:0008006" key="3">
    <source>
        <dbReference type="Google" id="ProtNLM"/>
    </source>
</evidence>
<gene>
    <name evidence="1" type="ORF">GC250_04300</name>
</gene>
<evidence type="ECO:0000313" key="1">
    <source>
        <dbReference type="EMBL" id="MUN28677.1"/>
    </source>
</evidence>
<accession>A0A6A9QHG1</accession>
<reference evidence="1 2" key="1">
    <citation type="submission" date="2019-10" db="EMBL/GenBank/DDBJ databases">
        <title>Sequencing and Assembly of Multiple Reported Metal-Biooxidizing Members of the Extremely Thermoacidophilic Archaeal Family Sulfolobaceae.</title>
        <authorList>
            <person name="Counts J.A."/>
            <person name="Kelly R.M."/>
        </authorList>
    </citation>
    <scope>NUCLEOTIDE SEQUENCE [LARGE SCALE GENOMIC DNA]</scope>
    <source>
        <strain evidence="1 2">DSM 6482</strain>
    </source>
</reference>
<dbReference type="Gene3D" id="3.60.21.10">
    <property type="match status" value="1"/>
</dbReference>
<dbReference type="AlphaFoldDB" id="A0A6A9QHG1"/>
<name>A0A6A9QHG1_SULME</name>
<sequence length="145" mass="16387">MESEFIIGLGDIECPQLIRDFRGILGEMDGVDTLKILERKNAIIRDKFYIISSDFSTPYVISHFPPFGSNTGYVGENQVGNSKLTSLLLSKEPEILFHGHSEIQKISKLYKTEVVSVGSFLLGQYVILDINKRVFEFKNIKADKP</sequence>
<evidence type="ECO:0000313" key="2">
    <source>
        <dbReference type="Proteomes" id="UP000470772"/>
    </source>
</evidence>
<dbReference type="EMBL" id="WGGD01000005">
    <property type="protein sequence ID" value="MUN28677.1"/>
    <property type="molecule type" value="Genomic_DNA"/>
</dbReference>
<organism evidence="1 2">
    <name type="scientific">Sulfuracidifex metallicus DSM 6482 = JCM 9184</name>
    <dbReference type="NCBI Taxonomy" id="523847"/>
    <lineage>
        <taxon>Archaea</taxon>
        <taxon>Thermoproteota</taxon>
        <taxon>Thermoprotei</taxon>
        <taxon>Sulfolobales</taxon>
        <taxon>Sulfolobaceae</taxon>
        <taxon>Sulfuracidifex</taxon>
    </lineage>
</organism>
<proteinExistence type="predicted"/>
<protein>
    <recommendedName>
        <fullName evidence="3">Metallophosphoesterase TT1561-like domain-containing protein</fullName>
    </recommendedName>
</protein>
<dbReference type="Proteomes" id="UP000470772">
    <property type="component" value="Unassembled WGS sequence"/>
</dbReference>
<dbReference type="InterPro" id="IPR029052">
    <property type="entry name" value="Metallo-depent_PP-like"/>
</dbReference>